<comment type="caution">
    <text evidence="9">The sequence shown here is derived from an EMBL/GenBank/DDBJ whole genome shotgun (WGS) entry which is preliminary data.</text>
</comment>
<evidence type="ECO:0000256" key="6">
    <source>
        <dbReference type="SAM" id="MobiDB-lite"/>
    </source>
</evidence>
<dbReference type="CDD" id="cd15848">
    <property type="entry name" value="SNARE_syntaxin1-like"/>
    <property type="match status" value="1"/>
</dbReference>
<comment type="subcellular location">
    <subcellularLocation>
        <location evidence="1">Membrane</location>
        <topology evidence="1">Single-pass type IV membrane protein</topology>
    </subcellularLocation>
</comment>
<comment type="similarity">
    <text evidence="2">Belongs to the syntaxin family.</text>
</comment>
<feature type="region of interest" description="Disordered" evidence="6">
    <location>
        <begin position="94"/>
        <end position="117"/>
    </location>
</feature>
<dbReference type="RefSeq" id="XP_015663773.1">
    <property type="nucleotide sequence ID" value="XM_015798253.1"/>
</dbReference>
<dbReference type="InterPro" id="IPR010989">
    <property type="entry name" value="SNARE"/>
</dbReference>
<dbReference type="AlphaFoldDB" id="A0A0M9G9E9"/>
<proteinExistence type="inferred from homology"/>
<keyword evidence="3 7" id="KW-0812">Transmembrane</keyword>
<evidence type="ECO:0000256" key="3">
    <source>
        <dbReference type="ARBA" id="ARBA00022692"/>
    </source>
</evidence>
<dbReference type="PANTHER" id="PTHR19957">
    <property type="entry name" value="SYNTAXIN"/>
    <property type="match status" value="1"/>
</dbReference>
<dbReference type="GO" id="GO:0005886">
    <property type="term" value="C:plasma membrane"/>
    <property type="evidence" value="ECO:0007669"/>
    <property type="project" value="TreeGrafter"/>
</dbReference>
<dbReference type="InterPro" id="IPR000727">
    <property type="entry name" value="T_SNARE_dom"/>
</dbReference>
<gene>
    <name evidence="9" type="ORF">ABB37_01662</name>
</gene>
<dbReference type="Pfam" id="PF05739">
    <property type="entry name" value="SNARE"/>
    <property type="match status" value="1"/>
</dbReference>
<evidence type="ECO:0000256" key="7">
    <source>
        <dbReference type="SAM" id="Phobius"/>
    </source>
</evidence>
<reference evidence="9 10" key="1">
    <citation type="submission" date="2015-07" db="EMBL/GenBank/DDBJ databases">
        <title>High-quality genome of monoxenous trypanosomatid Leptomonas pyrrhocoris.</title>
        <authorList>
            <person name="Flegontov P."/>
            <person name="Butenko A."/>
            <person name="Firsov S."/>
            <person name="Vlcek C."/>
            <person name="Logacheva M.D."/>
            <person name="Field M."/>
            <person name="Filatov D."/>
            <person name="Flegontova O."/>
            <person name="Gerasimov E."/>
            <person name="Jackson A.P."/>
            <person name="Kelly S."/>
            <person name="Opperdoes F."/>
            <person name="O'Reilly A."/>
            <person name="Votypka J."/>
            <person name="Yurchenko V."/>
            <person name="Lukes J."/>
        </authorList>
    </citation>
    <scope>NUCLEOTIDE SEQUENCE [LARGE SCALE GENOMIC DNA]</scope>
    <source>
        <strain evidence="9">H10</strain>
    </source>
</reference>
<sequence length="322" mass="36145">MDRLQQLRTYAATCVGSQAPPPLTSYTLTPVSSSKTAAAVVHDNHLPSRNILQLFCRDADDVRRAIDSIYTAMSELERLPVERSLGHRDPHAEKFTTTAKELSRQTSDTAKAAKDKLDAMSKNTAKLKETPDSIAANSAIIRIEENQYTHLVLKLTVAMAEYQRHQAANEAFYKAQTQRQIKIKYTNPDGSAIDDATAAQLAEQVLENNTTSYIFQQSKDVLASIIETRNDIYRIEQSMRDLNQLFNDLAFLVNEQGELMDVILANVQQSTRYVEKGREELKKARKYQKKSRKKLICLIVCVCIVIALFVVVGVLAGTLKVH</sequence>
<organism evidence="9 10">
    <name type="scientific">Leptomonas pyrrhocoris</name>
    <name type="common">Firebug parasite</name>
    <dbReference type="NCBI Taxonomy" id="157538"/>
    <lineage>
        <taxon>Eukaryota</taxon>
        <taxon>Discoba</taxon>
        <taxon>Euglenozoa</taxon>
        <taxon>Kinetoplastea</taxon>
        <taxon>Metakinetoplastina</taxon>
        <taxon>Trypanosomatida</taxon>
        <taxon>Trypanosomatidae</taxon>
        <taxon>Leishmaniinae</taxon>
        <taxon>Leptomonas</taxon>
    </lineage>
</organism>
<dbReference type="Gene3D" id="1.20.5.110">
    <property type="match status" value="1"/>
</dbReference>
<dbReference type="EMBL" id="LGTL01000002">
    <property type="protein sequence ID" value="KPA85335.1"/>
    <property type="molecule type" value="Genomic_DNA"/>
</dbReference>
<dbReference type="GO" id="GO:0048278">
    <property type="term" value="P:vesicle docking"/>
    <property type="evidence" value="ECO:0007669"/>
    <property type="project" value="TreeGrafter"/>
</dbReference>
<keyword evidence="10" id="KW-1185">Reference proteome</keyword>
<keyword evidence="5 7" id="KW-0472">Membrane</keyword>
<protein>
    <submittedName>
        <fullName evidence="9">Qa-SNARE protein</fullName>
    </submittedName>
</protein>
<dbReference type="SUPFAM" id="SSF47661">
    <property type="entry name" value="t-snare proteins"/>
    <property type="match status" value="1"/>
</dbReference>
<dbReference type="PROSITE" id="PS50192">
    <property type="entry name" value="T_SNARE"/>
    <property type="match status" value="1"/>
</dbReference>
<dbReference type="GO" id="GO:0031201">
    <property type="term" value="C:SNARE complex"/>
    <property type="evidence" value="ECO:0007669"/>
    <property type="project" value="TreeGrafter"/>
</dbReference>
<dbReference type="EMBL" id="LGTL01000002">
    <property type="protein sequence ID" value="KPA85334.1"/>
    <property type="molecule type" value="Genomic_DNA"/>
</dbReference>
<dbReference type="InterPro" id="IPR006011">
    <property type="entry name" value="Syntaxin_N"/>
</dbReference>
<keyword evidence="4 7" id="KW-1133">Transmembrane helix</keyword>
<feature type="transmembrane region" description="Helical" evidence="7">
    <location>
        <begin position="295"/>
        <end position="319"/>
    </location>
</feature>
<feature type="domain" description="T-SNARE coiled-coil homology" evidence="8">
    <location>
        <begin position="222"/>
        <end position="284"/>
    </location>
</feature>
<name>A0A0M9G9E9_LEPPY</name>
<dbReference type="EMBL" id="LGTL01000002">
    <property type="protein sequence ID" value="KPA85336.1"/>
    <property type="molecule type" value="Genomic_DNA"/>
</dbReference>
<dbReference type="InterPro" id="IPR045242">
    <property type="entry name" value="Syntaxin"/>
</dbReference>
<dbReference type="Gene3D" id="1.20.58.70">
    <property type="match status" value="1"/>
</dbReference>
<dbReference type="GO" id="GO:0012505">
    <property type="term" value="C:endomembrane system"/>
    <property type="evidence" value="ECO:0007669"/>
    <property type="project" value="TreeGrafter"/>
</dbReference>
<dbReference type="RefSeq" id="XP_015663774.1">
    <property type="nucleotide sequence ID" value="XM_015798254.1"/>
</dbReference>
<evidence type="ECO:0000256" key="4">
    <source>
        <dbReference type="ARBA" id="ARBA00022989"/>
    </source>
</evidence>
<dbReference type="GO" id="GO:0005484">
    <property type="term" value="F:SNAP receptor activity"/>
    <property type="evidence" value="ECO:0007669"/>
    <property type="project" value="TreeGrafter"/>
</dbReference>
<dbReference type="OrthoDB" id="10255013at2759"/>
<dbReference type="RefSeq" id="XP_015663775.1">
    <property type="nucleotide sequence ID" value="XM_015798255.1"/>
</dbReference>
<dbReference type="Pfam" id="PF00804">
    <property type="entry name" value="Syntaxin"/>
    <property type="match status" value="1"/>
</dbReference>
<dbReference type="PANTHER" id="PTHR19957:SF307">
    <property type="entry name" value="PROTEIN SSO1-RELATED"/>
    <property type="match status" value="1"/>
</dbReference>
<dbReference type="OMA" id="VLHASHY"/>
<evidence type="ECO:0000256" key="1">
    <source>
        <dbReference type="ARBA" id="ARBA00004211"/>
    </source>
</evidence>
<evidence type="ECO:0000259" key="8">
    <source>
        <dbReference type="PROSITE" id="PS50192"/>
    </source>
</evidence>
<dbReference type="GO" id="GO:0006887">
    <property type="term" value="P:exocytosis"/>
    <property type="evidence" value="ECO:0007669"/>
    <property type="project" value="TreeGrafter"/>
</dbReference>
<evidence type="ECO:0000313" key="9">
    <source>
        <dbReference type="EMBL" id="KPA85336.1"/>
    </source>
</evidence>
<feature type="compositionally biased region" description="Polar residues" evidence="6">
    <location>
        <begin position="95"/>
        <end position="107"/>
    </location>
</feature>
<evidence type="ECO:0000256" key="2">
    <source>
        <dbReference type="ARBA" id="ARBA00009063"/>
    </source>
</evidence>
<dbReference type="Proteomes" id="UP000037923">
    <property type="component" value="Unassembled WGS sequence"/>
</dbReference>
<dbReference type="GeneID" id="26901957"/>
<dbReference type="GO" id="GO:0006906">
    <property type="term" value="P:vesicle fusion"/>
    <property type="evidence" value="ECO:0007669"/>
    <property type="project" value="TreeGrafter"/>
</dbReference>
<dbReference type="VEuPathDB" id="TriTrypDB:LpyrH10_02_6360"/>
<dbReference type="GO" id="GO:0006886">
    <property type="term" value="P:intracellular protein transport"/>
    <property type="evidence" value="ECO:0007669"/>
    <property type="project" value="TreeGrafter"/>
</dbReference>
<dbReference type="GO" id="GO:0000149">
    <property type="term" value="F:SNARE binding"/>
    <property type="evidence" value="ECO:0007669"/>
    <property type="project" value="TreeGrafter"/>
</dbReference>
<evidence type="ECO:0000256" key="5">
    <source>
        <dbReference type="ARBA" id="ARBA00023136"/>
    </source>
</evidence>
<dbReference type="SMART" id="SM00397">
    <property type="entry name" value="t_SNARE"/>
    <property type="match status" value="1"/>
</dbReference>
<accession>A0A0M9G9E9</accession>
<evidence type="ECO:0000313" key="10">
    <source>
        <dbReference type="Proteomes" id="UP000037923"/>
    </source>
</evidence>
<dbReference type="FunFam" id="1.20.5.110:FF:000153">
    <property type="entry name" value="Target SNARE, putative"/>
    <property type="match status" value="1"/>
</dbReference>